<dbReference type="InterPro" id="IPR008166">
    <property type="entry name" value="Glyco_transf_92"/>
</dbReference>
<evidence type="ECO:0000256" key="3">
    <source>
        <dbReference type="ARBA" id="ARBA00022676"/>
    </source>
</evidence>
<dbReference type="GO" id="GO:0016757">
    <property type="term" value="F:glycosyltransferase activity"/>
    <property type="evidence" value="ECO:0007669"/>
    <property type="project" value="UniProtKB-UniRule"/>
</dbReference>
<protein>
    <recommendedName>
        <fullName evidence="8">Glycosyltransferase family 92 protein</fullName>
        <ecNumber evidence="8">2.4.1.-</ecNumber>
    </recommendedName>
</protein>
<evidence type="ECO:0000256" key="5">
    <source>
        <dbReference type="ARBA" id="ARBA00022692"/>
    </source>
</evidence>
<dbReference type="GO" id="GO:0016020">
    <property type="term" value="C:membrane"/>
    <property type="evidence" value="ECO:0007669"/>
    <property type="project" value="UniProtKB-SubCell"/>
</dbReference>
<dbReference type="EMBL" id="CALNXJ010000036">
    <property type="protein sequence ID" value="CAH3141991.1"/>
    <property type="molecule type" value="Genomic_DNA"/>
</dbReference>
<feature type="transmembrane region" description="Helical" evidence="8">
    <location>
        <begin position="16"/>
        <end position="34"/>
    </location>
</feature>
<reference evidence="9 10" key="1">
    <citation type="submission" date="2022-05" db="EMBL/GenBank/DDBJ databases">
        <authorList>
            <consortium name="Genoscope - CEA"/>
            <person name="William W."/>
        </authorList>
    </citation>
    <scope>NUCLEOTIDE SEQUENCE [LARGE SCALE GENOMIC DNA]</scope>
</reference>
<keyword evidence="3 8" id="KW-0328">Glycosyltransferase</keyword>
<dbReference type="PANTHER" id="PTHR21461:SF69">
    <property type="entry name" value="GLYCOSYLTRANSFERASE FAMILY 92 PROTEIN"/>
    <property type="match status" value="1"/>
</dbReference>
<comment type="caution">
    <text evidence="9">The sequence shown here is derived from an EMBL/GenBank/DDBJ whole genome shotgun (WGS) entry which is preliminary data.</text>
</comment>
<evidence type="ECO:0000256" key="2">
    <source>
        <dbReference type="ARBA" id="ARBA00007647"/>
    </source>
</evidence>
<proteinExistence type="inferred from homology"/>
<keyword evidence="6 8" id="KW-1133">Transmembrane helix</keyword>
<evidence type="ECO:0000313" key="10">
    <source>
        <dbReference type="Proteomes" id="UP001159428"/>
    </source>
</evidence>
<sequence>MSRSTRAKFLCRRRNLLHLFVLFSAGVFLFHLYFNLCVVQVIPNREPCNMAKFSCHVDKETSKTQKDRVYGPQVDFDEFSDIGKKRSHGKNSPCRKTEDESRFREVKRGIIAYSAWFDRRKSQEYVRILLLTSTTEPLPILFCHFDSGLKRSFTSTISYYQHNENHYMPFGCFIASCAVPPELDHIPCSVIVSTNEKSTSKTQNESSSLVLPINFIDRKIEVGHRQYGICIPPLHGEISVDRLIEFLELSQILGASHFTFYNLDMSDDVQNVLDYYEEKGLARVLLWNLPSYISENDIHYYGQTLSIMDCLFRSMTHLDYVAFNDLDEFIVPLYHDNVSVLLKEIHRKEHCGHCFQSAIFDPSWEDLQMSRLITQRVFRRTKEATPFWTKCIVDPRRIFEVGIHHISKPIDDNFIVDQVDWGVARVFHYRECDDSEALMQPDCSGNTEEDRTMQKYEEQLQINFELNAMAIVDFAETNY</sequence>
<dbReference type="GO" id="GO:0005737">
    <property type="term" value="C:cytoplasm"/>
    <property type="evidence" value="ECO:0007669"/>
    <property type="project" value="TreeGrafter"/>
</dbReference>
<evidence type="ECO:0000256" key="7">
    <source>
        <dbReference type="ARBA" id="ARBA00023136"/>
    </source>
</evidence>
<name>A0AAU9XB37_9CNID</name>
<evidence type="ECO:0000256" key="6">
    <source>
        <dbReference type="ARBA" id="ARBA00022989"/>
    </source>
</evidence>
<evidence type="ECO:0000313" key="9">
    <source>
        <dbReference type="EMBL" id="CAH3141991.1"/>
    </source>
</evidence>
<dbReference type="Pfam" id="PF01697">
    <property type="entry name" value="Glyco_transf_92"/>
    <property type="match status" value="1"/>
</dbReference>
<evidence type="ECO:0000256" key="4">
    <source>
        <dbReference type="ARBA" id="ARBA00022679"/>
    </source>
</evidence>
<dbReference type="AlphaFoldDB" id="A0AAU9XB37"/>
<organism evidence="9 10">
    <name type="scientific">Pocillopora meandrina</name>
    <dbReference type="NCBI Taxonomy" id="46732"/>
    <lineage>
        <taxon>Eukaryota</taxon>
        <taxon>Metazoa</taxon>
        <taxon>Cnidaria</taxon>
        <taxon>Anthozoa</taxon>
        <taxon>Hexacorallia</taxon>
        <taxon>Scleractinia</taxon>
        <taxon>Astrocoeniina</taxon>
        <taxon>Pocilloporidae</taxon>
        <taxon>Pocillopora</taxon>
    </lineage>
</organism>
<comment type="similarity">
    <text evidence="2 8">Belongs to the glycosyltransferase 92 family.</text>
</comment>
<dbReference type="EC" id="2.4.1.-" evidence="8"/>
<dbReference type="Proteomes" id="UP001159428">
    <property type="component" value="Unassembled WGS sequence"/>
</dbReference>
<evidence type="ECO:0000256" key="1">
    <source>
        <dbReference type="ARBA" id="ARBA00004167"/>
    </source>
</evidence>
<comment type="subcellular location">
    <subcellularLocation>
        <location evidence="1">Membrane</location>
        <topology evidence="1">Single-pass membrane protein</topology>
    </subcellularLocation>
</comment>
<dbReference type="PANTHER" id="PTHR21461">
    <property type="entry name" value="GLYCOSYLTRANSFERASE FAMILY 92 PROTEIN"/>
    <property type="match status" value="1"/>
</dbReference>
<accession>A0AAU9XB37</accession>
<evidence type="ECO:0000256" key="8">
    <source>
        <dbReference type="RuleBase" id="RU366017"/>
    </source>
</evidence>
<keyword evidence="4 8" id="KW-0808">Transferase</keyword>
<keyword evidence="7 8" id="KW-0472">Membrane</keyword>
<keyword evidence="5 8" id="KW-0812">Transmembrane</keyword>
<gene>
    <name evidence="9" type="ORF">PMEA_00019890</name>
</gene>
<keyword evidence="10" id="KW-1185">Reference proteome</keyword>